<proteinExistence type="predicted"/>
<dbReference type="AlphaFoldDB" id="A0A6C0JFS1"/>
<name>A0A6C0JFS1_9ZZZZ</name>
<protein>
    <recommendedName>
        <fullName evidence="2">Glycosyltransferase</fullName>
    </recommendedName>
</protein>
<reference evidence="1" key="1">
    <citation type="journal article" date="2020" name="Nature">
        <title>Giant virus diversity and host interactions through global metagenomics.</title>
        <authorList>
            <person name="Schulz F."/>
            <person name="Roux S."/>
            <person name="Paez-Espino D."/>
            <person name="Jungbluth S."/>
            <person name="Walsh D.A."/>
            <person name="Denef V.J."/>
            <person name="McMahon K.D."/>
            <person name="Konstantinidis K.T."/>
            <person name="Eloe-Fadrosh E.A."/>
            <person name="Kyrpides N.C."/>
            <person name="Woyke T."/>
        </authorList>
    </citation>
    <scope>NUCLEOTIDE SEQUENCE</scope>
    <source>
        <strain evidence="1">GVMAG-M-3300027708-51</strain>
    </source>
</reference>
<organism evidence="1">
    <name type="scientific">viral metagenome</name>
    <dbReference type="NCBI Taxonomy" id="1070528"/>
    <lineage>
        <taxon>unclassified sequences</taxon>
        <taxon>metagenomes</taxon>
        <taxon>organismal metagenomes</taxon>
    </lineage>
</organism>
<dbReference type="SUPFAM" id="SSF53448">
    <property type="entry name" value="Nucleotide-diphospho-sugar transferases"/>
    <property type="match status" value="1"/>
</dbReference>
<dbReference type="EMBL" id="MN740402">
    <property type="protein sequence ID" value="QHU04655.1"/>
    <property type="molecule type" value="Genomic_DNA"/>
</dbReference>
<accession>A0A6C0JFS1</accession>
<dbReference type="InterPro" id="IPR029044">
    <property type="entry name" value="Nucleotide-diphossugar_trans"/>
</dbReference>
<sequence length="317" mass="36721">MGQAQSFAYNLGVGIPEEPPKTQTVVDVATCVYDTPLICDMAVGLVFFNPAKSKRMLMNYLYTVEKLKRAKLPYYTLELTYGAEKPEIADAFHVSAKNALFNKEQLCRMLERRIPWRYSKVVFLDSDLVFTSKTWYADTSRQLSKCDVVQPFSSAVWLDITYTKATLERSSVVYMNKDKTYDHVYHPGFAWAFKRSWFRRYGFYEYAITGSGDTLSTAAWMGVEFPKGYLKPAFQRSFADYRRMPKPTMSCTPGKVYHLWHGTHKNRKYVDRHQIVDGIQDVQKIIRPNWSGVFEVTDKDVAAKLMEYFAQREDDGT</sequence>
<evidence type="ECO:0000313" key="1">
    <source>
        <dbReference type="EMBL" id="QHU04655.1"/>
    </source>
</evidence>
<evidence type="ECO:0008006" key="2">
    <source>
        <dbReference type="Google" id="ProtNLM"/>
    </source>
</evidence>